<dbReference type="STRING" id="1121130.GCA_000519105_03732"/>
<dbReference type="NCBIfam" id="TIGR04057">
    <property type="entry name" value="SusC_RagA_signa"/>
    <property type="match status" value="1"/>
</dbReference>
<comment type="subcellular location">
    <subcellularLocation>
        <location evidence="1 7">Cell outer membrane</location>
        <topology evidence="1 7">Multi-pass membrane protein</topology>
    </subcellularLocation>
</comment>
<dbReference type="SUPFAM" id="SSF49464">
    <property type="entry name" value="Carboxypeptidase regulatory domain-like"/>
    <property type="match status" value="1"/>
</dbReference>
<feature type="domain" description="TonB-dependent receptor plug" evidence="8">
    <location>
        <begin position="227"/>
        <end position="352"/>
    </location>
</feature>
<protein>
    <submittedName>
        <fullName evidence="9">SusC/RagA family TonB-linked outer membrane protein</fullName>
    </submittedName>
</protein>
<dbReference type="NCBIfam" id="TIGR04056">
    <property type="entry name" value="OMP_RagA_SusC"/>
    <property type="match status" value="1"/>
</dbReference>
<dbReference type="Gene3D" id="2.40.170.20">
    <property type="entry name" value="TonB-dependent receptor, beta-barrel domain"/>
    <property type="match status" value="1"/>
</dbReference>
<dbReference type="PROSITE" id="PS52016">
    <property type="entry name" value="TONB_DEPENDENT_REC_3"/>
    <property type="match status" value="1"/>
</dbReference>
<evidence type="ECO:0000256" key="4">
    <source>
        <dbReference type="ARBA" id="ARBA00022692"/>
    </source>
</evidence>
<dbReference type="Pfam" id="PF13715">
    <property type="entry name" value="CarbopepD_reg_2"/>
    <property type="match status" value="1"/>
</dbReference>
<evidence type="ECO:0000256" key="5">
    <source>
        <dbReference type="ARBA" id="ARBA00023136"/>
    </source>
</evidence>
<dbReference type="InterPro" id="IPR036942">
    <property type="entry name" value="Beta-barrel_TonB_sf"/>
</dbReference>
<dbReference type="InterPro" id="IPR023996">
    <property type="entry name" value="TonB-dep_OMP_SusC/RagA"/>
</dbReference>
<accession>A0A412X168</accession>
<dbReference type="AlphaFoldDB" id="A0A412X168"/>
<evidence type="ECO:0000313" key="9">
    <source>
        <dbReference type="EMBL" id="RGV34074.1"/>
    </source>
</evidence>
<dbReference type="InterPro" id="IPR023997">
    <property type="entry name" value="TonB-dep_OMP_SusC/RagA_CS"/>
</dbReference>
<dbReference type="Proteomes" id="UP000283589">
    <property type="component" value="Unassembled WGS sequence"/>
</dbReference>
<keyword evidence="2 7" id="KW-0813">Transport</keyword>
<evidence type="ECO:0000256" key="3">
    <source>
        <dbReference type="ARBA" id="ARBA00022452"/>
    </source>
</evidence>
<dbReference type="GO" id="GO:0009279">
    <property type="term" value="C:cell outer membrane"/>
    <property type="evidence" value="ECO:0007669"/>
    <property type="project" value="UniProtKB-SubCell"/>
</dbReference>
<keyword evidence="5 7" id="KW-0472">Membrane</keyword>
<organism evidence="9 10">
    <name type="scientific">Butyricimonas virosa</name>
    <dbReference type="NCBI Taxonomy" id="544645"/>
    <lineage>
        <taxon>Bacteria</taxon>
        <taxon>Pseudomonadati</taxon>
        <taxon>Bacteroidota</taxon>
        <taxon>Bacteroidia</taxon>
        <taxon>Bacteroidales</taxon>
        <taxon>Odoribacteraceae</taxon>
        <taxon>Butyricimonas</taxon>
    </lineage>
</organism>
<dbReference type="SUPFAM" id="SSF56935">
    <property type="entry name" value="Porins"/>
    <property type="match status" value="1"/>
</dbReference>
<dbReference type="EMBL" id="QRZA01000009">
    <property type="protein sequence ID" value="RGV34074.1"/>
    <property type="molecule type" value="Genomic_DNA"/>
</dbReference>
<name>A0A412X168_9BACT</name>
<dbReference type="InterPro" id="IPR037066">
    <property type="entry name" value="Plug_dom_sf"/>
</dbReference>
<evidence type="ECO:0000256" key="7">
    <source>
        <dbReference type="PROSITE-ProRule" id="PRU01360"/>
    </source>
</evidence>
<comment type="caution">
    <text evidence="9">The sequence shown here is derived from an EMBL/GenBank/DDBJ whole genome shotgun (WGS) entry which is preliminary data.</text>
</comment>
<evidence type="ECO:0000256" key="1">
    <source>
        <dbReference type="ARBA" id="ARBA00004571"/>
    </source>
</evidence>
<dbReference type="InterPro" id="IPR039426">
    <property type="entry name" value="TonB-dep_rcpt-like"/>
</dbReference>
<dbReference type="Gene3D" id="2.60.40.1120">
    <property type="entry name" value="Carboxypeptidase-like, regulatory domain"/>
    <property type="match status" value="1"/>
</dbReference>
<dbReference type="Pfam" id="PF07715">
    <property type="entry name" value="Plug"/>
    <property type="match status" value="1"/>
</dbReference>
<evidence type="ECO:0000256" key="6">
    <source>
        <dbReference type="ARBA" id="ARBA00023237"/>
    </source>
</evidence>
<keyword evidence="4 7" id="KW-0812">Transmembrane</keyword>
<evidence type="ECO:0000256" key="2">
    <source>
        <dbReference type="ARBA" id="ARBA00022448"/>
    </source>
</evidence>
<sequence length="1129" mass="128701">MKKKRIVHLLPKRRLLKTWLIMRFIVLFMCVSAMQLTAAVYSQEVKVTLSVKDASFESVIRLLEANTEYTFLYEDRHIAEIGGLNLNFRDTDIKVVLDKCLQGTNLSYRLMNNHTIVIQRGVAVDTTKQKAPQKMSVFGVVKDVKGEVLPGVTIRIKNTQLGFVTDIDGKFKFDFPKQDTVILIFSFVGYKTQEFQVKNDKPITIVLKEDVTEMDEVVVTGIFTKAKESYTGAVTTITAKDLQRVGNRNLVSSIRNIDPSFNIADNIDIGSDPNKLPDITVRGSSSLDVGVRDLQEDSRSTQSTNQPLFIMDGFEITLERMMDLDENQVESITLLKDASATAMYGTRGANGVVVIVTKKPEAGRIRVTYKGSLNIEAPDLTSYDLLNAREKLQYEWAAGLYENTNANQTQELWDLYNQRKMDAERGVNTYWLKYPVRTGVGHKHSLRFEGGDEVYRYSVGLSYNDIAGAMKGSNRRTFNGNVFLSYKYKNLTFQNDLQISSNRSYNSPYGTFNDFAKINSYWTPYDEEGNLVKVLENYYYLSLLRTNFVYNPLYNAKLPSKDESRYTQIQNNFAIEWHILPELFVRGRLGITSKTDRTDVYKSAKHTDFDKYTEDDYGRKGSYSYGTGEAFNYEADFTLNYSKNFMEKHQLYVGLGYNFAQEKNEFFTILAEGISNINMDFLGMASMYEKDGHPQSSEGFSRRMGGIANVNYTYDRRYFVDASFKIEGSSKFGSDNRYAPFWSVGIGWNLHHEAFMMDNNLLNVARLKLSYGTSGSQAFNSYQAMTTFKDYGGSSYQGWYGVYLMAMGNSDLGWQKTKQLNVGAELEFFNGRIRINADYYNKVTDDLLSDITLPSSSGFGSYKANVGQVANTGVELGVNVYVFRDTKRDLTWLIGGTLAHNKNEIKKISNSLEFLNDQMSSEDGGNPSFMYEEGQSMNTIFAVKSKGIDPSNGKEIYIKKDGTETYTWDAKDKVPCGINEPKIWGNLNTMFRYKGITLNAIFGYRYGGQMYNYTLVSKVENIYPFDNADKRVLYDRWKNPGDNAFFKGVRDFTTTNATSRFVMDENTLECRSISLGYDWEAKWLDQVGISYLTITGYMEDVFRISSIKQERGLSYPFSRKFSVSLSVRF</sequence>
<dbReference type="InterPro" id="IPR012910">
    <property type="entry name" value="Plug_dom"/>
</dbReference>
<evidence type="ECO:0000259" key="8">
    <source>
        <dbReference type="Pfam" id="PF07715"/>
    </source>
</evidence>
<keyword evidence="6 7" id="KW-0998">Cell outer membrane</keyword>
<dbReference type="InterPro" id="IPR008969">
    <property type="entry name" value="CarboxyPept-like_regulatory"/>
</dbReference>
<evidence type="ECO:0000313" key="10">
    <source>
        <dbReference type="Proteomes" id="UP000283589"/>
    </source>
</evidence>
<reference evidence="9 10" key="1">
    <citation type="submission" date="2018-08" db="EMBL/GenBank/DDBJ databases">
        <title>A genome reference for cultivated species of the human gut microbiota.</title>
        <authorList>
            <person name="Zou Y."/>
            <person name="Xue W."/>
            <person name="Luo G."/>
        </authorList>
    </citation>
    <scope>NUCLEOTIDE SEQUENCE [LARGE SCALE GENOMIC DNA]</scope>
    <source>
        <strain evidence="9 10">AF14-49</strain>
    </source>
</reference>
<proteinExistence type="inferred from homology"/>
<gene>
    <name evidence="9" type="ORF">DWW18_09075</name>
</gene>
<dbReference type="RefSeq" id="WP_118260108.1">
    <property type="nucleotide sequence ID" value="NZ_CALBWO010000037.1"/>
</dbReference>
<comment type="similarity">
    <text evidence="7">Belongs to the TonB-dependent receptor family.</text>
</comment>
<keyword evidence="3 7" id="KW-1134">Transmembrane beta strand</keyword>
<dbReference type="Gene3D" id="2.170.130.10">
    <property type="entry name" value="TonB-dependent receptor, plug domain"/>
    <property type="match status" value="1"/>
</dbReference>